<organism evidence="1 2">
    <name type="scientific">Sediminibacterium goheungense</name>
    <dbReference type="NCBI Taxonomy" id="1086393"/>
    <lineage>
        <taxon>Bacteria</taxon>
        <taxon>Pseudomonadati</taxon>
        <taxon>Bacteroidota</taxon>
        <taxon>Chitinophagia</taxon>
        <taxon>Chitinophagales</taxon>
        <taxon>Chitinophagaceae</taxon>
        <taxon>Sediminibacterium</taxon>
    </lineage>
</organism>
<dbReference type="AlphaFoldDB" id="A0A4R6IVA4"/>
<evidence type="ECO:0000313" key="2">
    <source>
        <dbReference type="Proteomes" id="UP000295741"/>
    </source>
</evidence>
<evidence type="ECO:0000313" key="1">
    <source>
        <dbReference type="EMBL" id="TDO26560.1"/>
    </source>
</evidence>
<keyword evidence="2" id="KW-1185">Reference proteome</keyword>
<dbReference type="Proteomes" id="UP000295741">
    <property type="component" value="Unassembled WGS sequence"/>
</dbReference>
<accession>A0A4R6IVA4</accession>
<proteinExistence type="predicted"/>
<sequence>MKEKKPIKKKPAKTVQVVTGSFMDIMKASA</sequence>
<reference evidence="1 2" key="1">
    <citation type="submission" date="2019-03" db="EMBL/GenBank/DDBJ databases">
        <title>Genomic Encyclopedia of Archaeal and Bacterial Type Strains, Phase II (KMG-II): from individual species to whole genera.</title>
        <authorList>
            <person name="Goeker M."/>
        </authorList>
    </citation>
    <scope>NUCLEOTIDE SEQUENCE [LARGE SCALE GENOMIC DNA]</scope>
    <source>
        <strain evidence="1 2">DSM 28323</strain>
    </source>
</reference>
<protein>
    <submittedName>
        <fullName evidence="1">Uncharacterized protein</fullName>
    </submittedName>
</protein>
<dbReference type="EMBL" id="SNWP01000011">
    <property type="protein sequence ID" value="TDO26560.1"/>
    <property type="molecule type" value="Genomic_DNA"/>
</dbReference>
<comment type="caution">
    <text evidence="1">The sequence shown here is derived from an EMBL/GenBank/DDBJ whole genome shotgun (WGS) entry which is preliminary data.</text>
</comment>
<name>A0A4R6IVA4_9BACT</name>
<gene>
    <name evidence="1" type="ORF">BC659_1867</name>
</gene>